<dbReference type="InterPro" id="IPR037272">
    <property type="entry name" value="SNS_sf"/>
</dbReference>
<dbReference type="AlphaFoldDB" id="A0A915CB80"/>
<evidence type="ECO:0000256" key="6">
    <source>
        <dbReference type="ARBA" id="ARBA00022775"/>
    </source>
</evidence>
<evidence type="ECO:0000256" key="7">
    <source>
        <dbReference type="ARBA" id="ARBA00022847"/>
    </source>
</evidence>
<feature type="transmembrane region" description="Helical" evidence="16">
    <location>
        <begin position="107"/>
        <end position="128"/>
    </location>
</feature>
<evidence type="ECO:0000256" key="11">
    <source>
        <dbReference type="ARBA" id="ARBA00023157"/>
    </source>
</evidence>
<name>A0A915CB80_PARUN</name>
<feature type="binding site" evidence="13">
    <location>
        <position position="86"/>
    </location>
    <ligand>
        <name>Na(+)</name>
        <dbReference type="ChEBI" id="CHEBI:29101"/>
        <label>1</label>
    </ligand>
</feature>
<feature type="disulfide bond" evidence="14">
    <location>
        <begin position="189"/>
        <end position="198"/>
    </location>
</feature>
<keyword evidence="5 13" id="KW-0479">Metal-binding</keyword>
<evidence type="ECO:0000256" key="12">
    <source>
        <dbReference type="ARBA" id="ARBA00023180"/>
    </source>
</evidence>
<feature type="binding site" evidence="13">
    <location>
        <position position="443"/>
    </location>
    <ligand>
        <name>Na(+)</name>
        <dbReference type="ChEBI" id="CHEBI:29101"/>
        <label>1</label>
    </ligand>
</feature>
<dbReference type="PROSITE" id="PS00610">
    <property type="entry name" value="NA_NEUROTRAN_SYMP_1"/>
    <property type="match status" value="1"/>
</dbReference>
<dbReference type="PANTHER" id="PTHR11616:SF320">
    <property type="entry name" value="SODIUM-DEPENDENT NORADRENALINE TRANSPORTER"/>
    <property type="match status" value="1"/>
</dbReference>
<evidence type="ECO:0000256" key="10">
    <source>
        <dbReference type="ARBA" id="ARBA00023136"/>
    </source>
</evidence>
<dbReference type="PANTHER" id="PTHR11616">
    <property type="entry name" value="SODIUM/CHLORIDE DEPENDENT TRANSPORTER"/>
    <property type="match status" value="1"/>
</dbReference>
<keyword evidence="10 16" id="KW-0472">Membrane</keyword>
<evidence type="ECO:0000256" key="15">
    <source>
        <dbReference type="RuleBase" id="RU003732"/>
    </source>
</evidence>
<feature type="binding site" evidence="13">
    <location>
        <position position="85"/>
    </location>
    <ligand>
        <name>Na(+)</name>
        <dbReference type="ChEBI" id="CHEBI:29101"/>
        <label>1</label>
    </ligand>
</feature>
<evidence type="ECO:0000256" key="14">
    <source>
        <dbReference type="PIRSR" id="PIRSR600175-2"/>
    </source>
</evidence>
<evidence type="ECO:0000313" key="17">
    <source>
        <dbReference type="Proteomes" id="UP000887569"/>
    </source>
</evidence>
<dbReference type="Pfam" id="PF00209">
    <property type="entry name" value="SNF"/>
    <property type="match status" value="1"/>
</dbReference>
<keyword evidence="12" id="KW-0325">Glycoprotein</keyword>
<organism evidence="17 18">
    <name type="scientific">Parascaris univalens</name>
    <name type="common">Nematode worm</name>
    <dbReference type="NCBI Taxonomy" id="6257"/>
    <lineage>
        <taxon>Eukaryota</taxon>
        <taxon>Metazoa</taxon>
        <taxon>Ecdysozoa</taxon>
        <taxon>Nematoda</taxon>
        <taxon>Chromadorea</taxon>
        <taxon>Rhabditida</taxon>
        <taxon>Spirurina</taxon>
        <taxon>Ascaridomorpha</taxon>
        <taxon>Ascaridoidea</taxon>
        <taxon>Ascarididae</taxon>
        <taxon>Parascaris</taxon>
    </lineage>
</organism>
<keyword evidence="3" id="KW-1003">Cell membrane</keyword>
<evidence type="ECO:0000256" key="9">
    <source>
        <dbReference type="ARBA" id="ARBA00023053"/>
    </source>
</evidence>
<feature type="binding site" evidence="13">
    <location>
        <position position="342"/>
    </location>
    <ligand>
        <name>Na(+)</name>
        <dbReference type="ChEBI" id="CHEBI:29101"/>
        <label>1</label>
    </ligand>
</feature>
<dbReference type="PRINTS" id="PR00176">
    <property type="entry name" value="NANEUSMPORT"/>
</dbReference>
<feature type="transmembrane region" description="Helical" evidence="16">
    <location>
        <begin position="77"/>
        <end position="95"/>
    </location>
</feature>
<feature type="transmembrane region" description="Helical" evidence="16">
    <location>
        <begin position="468"/>
        <end position="490"/>
    </location>
</feature>
<comment type="similarity">
    <text evidence="15">Belongs to the sodium:neurotransmitter symporter (SNF) (TC 2.A.22) family.</text>
</comment>
<keyword evidence="7 15" id="KW-0769">Symport</keyword>
<dbReference type="GO" id="GO:0046872">
    <property type="term" value="F:metal ion binding"/>
    <property type="evidence" value="ECO:0007669"/>
    <property type="project" value="UniProtKB-KW"/>
</dbReference>
<keyword evidence="9 13" id="KW-0915">Sodium</keyword>
<dbReference type="GO" id="GO:0032809">
    <property type="term" value="C:neuronal cell body membrane"/>
    <property type="evidence" value="ECO:0007669"/>
    <property type="project" value="TreeGrafter"/>
</dbReference>
<keyword evidence="8 16" id="KW-1133">Transmembrane helix</keyword>
<reference evidence="18" key="1">
    <citation type="submission" date="2022-11" db="UniProtKB">
        <authorList>
            <consortium name="WormBaseParasite"/>
        </authorList>
    </citation>
    <scope>IDENTIFICATION</scope>
</reference>
<keyword evidence="6" id="KW-0532">Neurotransmitter transport</keyword>
<evidence type="ECO:0000256" key="8">
    <source>
        <dbReference type="ARBA" id="ARBA00022989"/>
    </source>
</evidence>
<feature type="transmembrane region" description="Helical" evidence="16">
    <location>
        <begin position="335"/>
        <end position="356"/>
    </location>
</feature>
<feature type="binding site" evidence="13">
    <location>
        <position position="439"/>
    </location>
    <ligand>
        <name>Na(+)</name>
        <dbReference type="ChEBI" id="CHEBI:29101"/>
        <label>1</label>
    </ligand>
</feature>
<feature type="transmembrane region" description="Helical" evidence="16">
    <location>
        <begin position="149"/>
        <end position="177"/>
    </location>
</feature>
<feature type="binding site" evidence="13">
    <location>
        <position position="83"/>
    </location>
    <ligand>
        <name>Na(+)</name>
        <dbReference type="ChEBI" id="CHEBI:29101"/>
        <label>1</label>
    </ligand>
</feature>
<evidence type="ECO:0000256" key="16">
    <source>
        <dbReference type="SAM" id="Phobius"/>
    </source>
</evidence>
<keyword evidence="4 15" id="KW-0812">Transmembrane</keyword>
<evidence type="ECO:0000256" key="5">
    <source>
        <dbReference type="ARBA" id="ARBA00022723"/>
    </source>
</evidence>
<dbReference type="GO" id="GO:0042734">
    <property type="term" value="C:presynaptic membrane"/>
    <property type="evidence" value="ECO:0007669"/>
    <property type="project" value="TreeGrafter"/>
</dbReference>
<feature type="transmembrane region" description="Helical" evidence="16">
    <location>
        <begin position="286"/>
        <end position="306"/>
    </location>
</feature>
<feature type="transmembrane region" description="Helical" evidence="16">
    <location>
        <begin position="576"/>
        <end position="602"/>
    </location>
</feature>
<dbReference type="GO" id="GO:0006865">
    <property type="term" value="P:amino acid transport"/>
    <property type="evidence" value="ECO:0007669"/>
    <property type="project" value="TreeGrafter"/>
</dbReference>
<dbReference type="GO" id="GO:0015874">
    <property type="term" value="P:norepinephrine transport"/>
    <property type="evidence" value="ECO:0007669"/>
    <property type="project" value="TreeGrafter"/>
</dbReference>
<evidence type="ECO:0000313" key="18">
    <source>
        <dbReference type="WBParaSite" id="PgR118_g019_t04"/>
    </source>
</evidence>
<dbReference type="GO" id="GO:0005330">
    <property type="term" value="F:dopamine:sodium symporter activity"/>
    <property type="evidence" value="ECO:0007669"/>
    <property type="project" value="TreeGrafter"/>
</dbReference>
<keyword evidence="2 15" id="KW-0813">Transport</keyword>
<dbReference type="InterPro" id="IPR000175">
    <property type="entry name" value="Na/ntran_symport"/>
</dbReference>
<sequence length="641" mass="71673">PSTCDMGELLVQHFPRSFEIEGQTLIQDNGSVNEDGGFGENKCICDNEEAQQELAMSNTRRSDKVDERETWTTKVDFLLSVVGFAVDLANVWRFPYLCFKNGGGVFLIPYTLMVLLAGIPLFFMELSLGQYYKKGAITTWGRICPLFKGIGYSVILIAFYTDFFYNVIIAWALHFFFASFTTNLPWASCSHDYNSAACYEPSWNEGDNSQCSPPSNASTKNGISAAEEYFYKNFLGLHYAGSSNSSVAKSLSDLGSINWQMAGCLFIIYIICYFSLWKGIKMSGKVVWFTAVFPYVVLSVLFVRGITLPGAEKGIEYYIRPNIEMLTVPSVWQDAATQVFFSLGPGFGVLMAYSSYNQFHNNVYFDALITSTINCATSFLSGFVIFSVLGYMSCKSGKPIQDVAQEGPGLVFVVYPEALATMPGASLWSIIFFLMLLTLGLDSSFGGSEAIITALSDEFPILKRRREIFVAILFTFYMFVGISMCTKGGMLIMEWLIVYGTSWGLLIAVFCETIVISFFYGIKQFVKDLKEMLGFEPGWYWRVCWTLGAPLFLLGTILSSFINYEPLKYQDYVYPFAANVVGLIFALSAVSAIPIVGIYKFYSAKGPTFKAKAARVLMPYRRRASQCEYEPIGSTHNEIIL</sequence>
<dbReference type="SUPFAM" id="SSF161070">
    <property type="entry name" value="SNF-like"/>
    <property type="match status" value="1"/>
</dbReference>
<feature type="binding site" evidence="13">
    <location>
        <position position="442"/>
    </location>
    <ligand>
        <name>Na(+)</name>
        <dbReference type="ChEBI" id="CHEBI:29101"/>
        <label>1</label>
    </ligand>
</feature>
<feature type="transmembrane region" description="Helical" evidence="16">
    <location>
        <begin position="496"/>
        <end position="522"/>
    </location>
</feature>
<evidence type="ECO:0000256" key="4">
    <source>
        <dbReference type="ARBA" id="ARBA00022692"/>
    </source>
</evidence>
<accession>A0A915CB80</accession>
<comment type="subcellular location">
    <subcellularLocation>
        <location evidence="1">Cell membrane</location>
        <topology evidence="1">Multi-pass membrane protein</topology>
    </subcellularLocation>
</comment>
<feature type="binding site" evidence="13">
    <location>
        <position position="90"/>
    </location>
    <ligand>
        <name>Na(+)</name>
        <dbReference type="ChEBI" id="CHEBI:29101"/>
        <label>1</label>
    </ligand>
</feature>
<evidence type="ECO:0000256" key="1">
    <source>
        <dbReference type="ARBA" id="ARBA00004651"/>
    </source>
</evidence>
<evidence type="ECO:0000256" key="2">
    <source>
        <dbReference type="ARBA" id="ARBA00022448"/>
    </source>
</evidence>
<protein>
    <recommendedName>
        <fullName evidence="15">Transporter</fullName>
    </recommendedName>
</protein>
<feature type="transmembrane region" description="Helical" evidence="16">
    <location>
        <begin position="257"/>
        <end position="274"/>
    </location>
</feature>
<dbReference type="PROSITE" id="PS50267">
    <property type="entry name" value="NA_NEUROTRAN_SYMP_3"/>
    <property type="match status" value="1"/>
</dbReference>
<dbReference type="GO" id="GO:0051583">
    <property type="term" value="P:dopamine uptake involved in synaptic transmission"/>
    <property type="evidence" value="ECO:0007669"/>
    <property type="project" value="TreeGrafter"/>
</dbReference>
<feature type="transmembrane region" description="Helical" evidence="16">
    <location>
        <begin position="363"/>
        <end position="389"/>
    </location>
</feature>
<evidence type="ECO:0000256" key="13">
    <source>
        <dbReference type="PIRSR" id="PIRSR600175-1"/>
    </source>
</evidence>
<dbReference type="PROSITE" id="PS00754">
    <property type="entry name" value="NA_NEUROTRAN_SYMP_2"/>
    <property type="match status" value="1"/>
</dbReference>
<keyword evidence="17" id="KW-1185">Reference proteome</keyword>
<keyword evidence="11 14" id="KW-1015">Disulfide bond</keyword>
<dbReference type="GO" id="GO:0030424">
    <property type="term" value="C:axon"/>
    <property type="evidence" value="ECO:0007669"/>
    <property type="project" value="TreeGrafter"/>
</dbReference>
<feature type="transmembrane region" description="Helical" evidence="16">
    <location>
        <begin position="425"/>
        <end position="447"/>
    </location>
</feature>
<feature type="binding site" evidence="13">
    <location>
        <position position="374"/>
    </location>
    <ligand>
        <name>Na(+)</name>
        <dbReference type="ChEBI" id="CHEBI:29101"/>
        <label>1</label>
    </ligand>
</feature>
<proteinExistence type="inferred from homology"/>
<dbReference type="Proteomes" id="UP000887569">
    <property type="component" value="Unplaced"/>
</dbReference>
<dbReference type="WBParaSite" id="PgR118_g019_t04">
    <property type="protein sequence ID" value="PgR118_g019_t04"/>
    <property type="gene ID" value="PgR118_g019"/>
</dbReference>
<evidence type="ECO:0000256" key="3">
    <source>
        <dbReference type="ARBA" id="ARBA00022475"/>
    </source>
</evidence>
<feature type="transmembrane region" description="Helical" evidence="16">
    <location>
        <begin position="543"/>
        <end position="564"/>
    </location>
</feature>